<feature type="compositionally biased region" description="Low complexity" evidence="1">
    <location>
        <begin position="125"/>
        <end position="138"/>
    </location>
</feature>
<feature type="compositionally biased region" description="Basic and acidic residues" evidence="1">
    <location>
        <begin position="89"/>
        <end position="99"/>
    </location>
</feature>
<feature type="region of interest" description="Disordered" evidence="1">
    <location>
        <begin position="89"/>
        <end position="249"/>
    </location>
</feature>
<sequence>MDFTELARCRTRNEDPSLTDHNYCKTGIKDESHDPDFIDQHICKSEIKEENQDSELMDQGLHQVVIKEEKHDSIFIEQDYYKIEVKEENQDRDLIDQGHHKSGMNEVNRDQDHRSSEPAKSYRAGSPSGPSDQQGPPESGDDNDSASVDSVEELPYSDKAESFLSSDSDVDWEPDTKRTHTSLHSTSEESSDDDLPLPKAAGETLSRGRGRGKEKQAKPSSSTANRWHGVEDDDAEPPQPVFRPARIPGPQLKRTASYTPLQLFQLFFSSEVMRTVLANTNRYGAKRHEGRNNNWRKVSLQELCSYLALVIYMGLVKCTALTDYWRTSQLYKLPLPASLMSLRRFLGITAALHLSDPKVDAENEQKRGTAAFDGLCKIKPIYPQIVEACKTHFHPTQSITVDERMVTSRVRSGLKRYMKNKPTKWDYKLFVLADSSCGYTWNFFVYESKAVVENGKGLNYDSVMNLLDEKLLGTGYKLFVDNFFTSPSLFRDLLQNRIWACGTMRPFGLPKTVVNSMPSNAPRGTVRWIREDGLLFVKWKDTREVLLCSTFHRAFEGDTVQRQVRGDDGQWSVVNIPVPAVVKEYKRGVGAMDISDALISYYNILHKTKKWYKTFFYHFVDIAVVNAFILHRHMRRANGDEPMTQKAFRETLVLELGACSHSLVSTSASTSTPTSASAKHRPKYISEDSKTRRRCRRCHQKTPYVCLACMVPFCMQPQRDCFNDWHDEQGL</sequence>
<keyword evidence="4" id="KW-1185">Reference proteome</keyword>
<dbReference type="InterPro" id="IPR029526">
    <property type="entry name" value="PGBD"/>
</dbReference>
<dbReference type="PANTHER" id="PTHR46599:SF3">
    <property type="entry name" value="PIGGYBAC TRANSPOSABLE ELEMENT-DERIVED PROTEIN 4"/>
    <property type="match status" value="1"/>
</dbReference>
<dbReference type="Proteomes" id="UP000261600">
    <property type="component" value="Unplaced"/>
</dbReference>
<protein>
    <recommendedName>
        <fullName evidence="2">PiggyBac transposable element-derived protein domain-containing protein</fullName>
    </recommendedName>
</protein>
<dbReference type="RefSeq" id="XP_020481108.1">
    <property type="nucleotide sequence ID" value="XM_020625452.1"/>
</dbReference>
<evidence type="ECO:0000313" key="4">
    <source>
        <dbReference type="Proteomes" id="UP000261600"/>
    </source>
</evidence>
<feature type="domain" description="PiggyBac transposable element-derived protein" evidence="2">
    <location>
        <begin position="259"/>
        <end position="628"/>
    </location>
</feature>
<evidence type="ECO:0000313" key="3">
    <source>
        <dbReference type="Ensembl" id="ENSMALP00000019158.1"/>
    </source>
</evidence>
<dbReference type="STRING" id="43700.ENSMALP00000019158"/>
<dbReference type="OrthoDB" id="118105at2759"/>
<dbReference type="GeneID" id="109974970"/>
<dbReference type="Pfam" id="PF13843">
    <property type="entry name" value="DDE_Tnp_1_7"/>
    <property type="match status" value="1"/>
</dbReference>
<evidence type="ECO:0000256" key="1">
    <source>
        <dbReference type="SAM" id="MobiDB-lite"/>
    </source>
</evidence>
<dbReference type="AlphaFoldDB" id="A0A3Q3JHS1"/>
<organism evidence="3 4">
    <name type="scientific">Monopterus albus</name>
    <name type="common">Swamp eel</name>
    <dbReference type="NCBI Taxonomy" id="43700"/>
    <lineage>
        <taxon>Eukaryota</taxon>
        <taxon>Metazoa</taxon>
        <taxon>Chordata</taxon>
        <taxon>Craniata</taxon>
        <taxon>Vertebrata</taxon>
        <taxon>Euteleostomi</taxon>
        <taxon>Actinopterygii</taxon>
        <taxon>Neopterygii</taxon>
        <taxon>Teleostei</taxon>
        <taxon>Neoteleostei</taxon>
        <taxon>Acanthomorphata</taxon>
        <taxon>Anabantaria</taxon>
        <taxon>Synbranchiformes</taxon>
        <taxon>Synbranchidae</taxon>
        <taxon>Monopterus</taxon>
    </lineage>
</organism>
<dbReference type="Ensembl" id="ENSMALT00000019541.1">
    <property type="protein sequence ID" value="ENSMALP00000019158.1"/>
    <property type="gene ID" value="ENSMALG00000013379.1"/>
</dbReference>
<name>A0A3Q3JHS1_MONAL</name>
<reference evidence="3" key="2">
    <citation type="submission" date="2025-09" db="UniProtKB">
        <authorList>
            <consortium name="Ensembl"/>
        </authorList>
    </citation>
    <scope>IDENTIFICATION</scope>
</reference>
<dbReference type="KEGG" id="malb:109974970"/>
<feature type="compositionally biased region" description="Low complexity" evidence="1">
    <location>
        <begin position="665"/>
        <end position="677"/>
    </location>
</feature>
<evidence type="ECO:0000259" key="2">
    <source>
        <dbReference type="Pfam" id="PF13843"/>
    </source>
</evidence>
<reference evidence="3" key="1">
    <citation type="submission" date="2025-08" db="UniProtKB">
        <authorList>
            <consortium name="Ensembl"/>
        </authorList>
    </citation>
    <scope>IDENTIFICATION</scope>
</reference>
<feature type="compositionally biased region" description="Basic and acidic residues" evidence="1">
    <location>
        <begin position="107"/>
        <end position="117"/>
    </location>
</feature>
<proteinExistence type="predicted"/>
<accession>A0A3Q3JHS1</accession>
<dbReference type="PANTHER" id="PTHR46599">
    <property type="entry name" value="PIGGYBAC TRANSPOSABLE ELEMENT-DERIVED PROTEIN 4"/>
    <property type="match status" value="1"/>
</dbReference>
<feature type="region of interest" description="Disordered" evidence="1">
    <location>
        <begin position="665"/>
        <end position="688"/>
    </location>
</feature>